<gene>
    <name evidence="1" type="ORF">KB584_03980</name>
</gene>
<dbReference type="AlphaFoldDB" id="A0AAE4Q450"/>
<dbReference type="EMBL" id="JAGQEX010000006">
    <property type="protein sequence ID" value="MDV5976625.1"/>
    <property type="molecule type" value="Genomic_DNA"/>
</dbReference>
<name>A0AAE4Q450_STRCB</name>
<accession>A0AAE4Q450</accession>
<sequence>MALLSATFVEATLTPEARPDTWSNLGHEEAETVIANVTFTAKRTGMENWQIIHSAEEVPKMIVEGCFAIPDGHIFAPQDVLDVSKDGSFSIPRAGRGSLGTINKTDLSEQEWQKTQALLVKKKALPTPNAEKMDQALIPRPAMPANSSELSTDIKEDTEEPKSFIDSLPNYSLDKARLKDHVNQLAKKANIVPKYLIFLPQGVQFYDQTGTIVLYDIKTLEKIK</sequence>
<reference evidence="1" key="1">
    <citation type="submission" date="2021-04" db="EMBL/GenBank/DDBJ databases">
        <title>Draft genomes of 20 S. canis strains.</title>
        <authorList>
            <person name="Pagnossin D."/>
            <person name="Weir W."/>
            <person name="Smith A."/>
            <person name="Ure R."/>
            <person name="Oravcova K."/>
        </authorList>
    </citation>
    <scope>NUCLEOTIDE SEQUENCE</scope>
    <source>
        <strain evidence="1">284</strain>
    </source>
</reference>
<evidence type="ECO:0000313" key="1">
    <source>
        <dbReference type="EMBL" id="MDV5976625.1"/>
    </source>
</evidence>
<organism evidence="1 2">
    <name type="scientific">Streptococcus canis</name>
    <dbReference type="NCBI Taxonomy" id="1329"/>
    <lineage>
        <taxon>Bacteria</taxon>
        <taxon>Bacillati</taxon>
        <taxon>Bacillota</taxon>
        <taxon>Bacilli</taxon>
        <taxon>Lactobacillales</taxon>
        <taxon>Streptococcaceae</taxon>
        <taxon>Streptococcus</taxon>
    </lineage>
</organism>
<proteinExistence type="predicted"/>
<dbReference type="Gene3D" id="3.10.50.90">
    <property type="match status" value="1"/>
</dbReference>
<protein>
    <submittedName>
        <fullName evidence="1">Pneumococcal-type histidine triad protein</fullName>
    </submittedName>
</protein>
<dbReference type="Proteomes" id="UP001186118">
    <property type="component" value="Unassembled WGS sequence"/>
</dbReference>
<evidence type="ECO:0000313" key="2">
    <source>
        <dbReference type="Proteomes" id="UP001186118"/>
    </source>
</evidence>
<comment type="caution">
    <text evidence="1">The sequence shown here is derived from an EMBL/GenBank/DDBJ whole genome shotgun (WGS) entry which is preliminary data.</text>
</comment>